<dbReference type="Pfam" id="PF21178">
    <property type="entry name" value="Itf52_C"/>
    <property type="match status" value="1"/>
</dbReference>
<dbReference type="CDD" id="cd23683">
    <property type="entry name" value="IFT52_CTD"/>
    <property type="match status" value="1"/>
</dbReference>
<dbReference type="PANTHER" id="PTHR12969">
    <property type="entry name" value="NGD5/OSM-6/IFT52"/>
    <property type="match status" value="1"/>
</dbReference>
<gene>
    <name evidence="4" type="ORF">PMAYCL1PPCAC_26698</name>
</gene>
<feature type="non-terminal residue" evidence="4">
    <location>
        <position position="460"/>
    </location>
</feature>
<sequence>LRGLIMPPSVSQKGAAVQKKGRGGTKVIIDESKKEQFNVLSGFRGLVKKLRGEWTVETNADEISDGTFINCRIFIIPAPRAKFNKEEIDALRKFLTDGGALMIMLAEGGEPELTTNINYFLEEFGIFANPDCVIRTVFYKYFDPKEALVSNGIINRAIPTAAGKPSSNDQNANAQSLAFVYPYGCTLNINRSSAAVLSTGSTCFPVSRPIAAFHTHEESNGRMVVVGSTHIFHDTYIDKEDNSKILKVFMDFLTGAVEPNKMDAAEPDLVDYYPVPDHIYLSEQLKIPLSEGDTDASVIGSDFMRLFDSKLTSFDFAKWPKVLKAYEDLNVQADKLSFITPTFEVPIPRLQPAVFPPNFRELPPPELEMFDLDEMFSSREVRLTQLVHKCEEKDLEYFIREAGDACDVISSLAPNDRTARRILERVLHHLVEYKKNNIDDDDSMPADEHLFNVPSGNLVV</sequence>
<organism evidence="4 5">
    <name type="scientific">Pristionchus mayeri</name>
    <dbReference type="NCBI Taxonomy" id="1317129"/>
    <lineage>
        <taxon>Eukaryota</taxon>
        <taxon>Metazoa</taxon>
        <taxon>Ecdysozoa</taxon>
        <taxon>Nematoda</taxon>
        <taxon>Chromadorea</taxon>
        <taxon>Rhabditida</taxon>
        <taxon>Rhabditina</taxon>
        <taxon>Diplogasteromorpha</taxon>
        <taxon>Diplogasteroidea</taxon>
        <taxon>Neodiplogasteridae</taxon>
        <taxon>Pristionchus</taxon>
    </lineage>
</organism>
<dbReference type="PANTHER" id="PTHR12969:SF7">
    <property type="entry name" value="INTRAFLAGELLAR TRANSPORT PROTEIN 52 HOMOLOG"/>
    <property type="match status" value="1"/>
</dbReference>
<feature type="domain" description="IFT52 central" evidence="2">
    <location>
        <begin position="281"/>
        <end position="365"/>
    </location>
</feature>
<evidence type="ECO:0000313" key="5">
    <source>
        <dbReference type="Proteomes" id="UP001328107"/>
    </source>
</evidence>
<dbReference type="InterPro" id="IPR055458">
    <property type="entry name" value="IFT52_GIFT"/>
</dbReference>
<dbReference type="GO" id="GO:0005814">
    <property type="term" value="C:centriole"/>
    <property type="evidence" value="ECO:0007669"/>
    <property type="project" value="TreeGrafter"/>
</dbReference>
<keyword evidence="5" id="KW-1185">Reference proteome</keyword>
<feature type="domain" description="IFT52 GIFT" evidence="3">
    <location>
        <begin position="27"/>
        <end position="264"/>
    </location>
</feature>
<dbReference type="GO" id="GO:0042073">
    <property type="term" value="P:intraciliary transport"/>
    <property type="evidence" value="ECO:0007669"/>
    <property type="project" value="TreeGrafter"/>
</dbReference>
<feature type="non-terminal residue" evidence="4">
    <location>
        <position position="1"/>
    </location>
</feature>
<protein>
    <recommendedName>
        <fullName evidence="6">Osm-6</fullName>
    </recommendedName>
</protein>
<dbReference type="Proteomes" id="UP001328107">
    <property type="component" value="Unassembled WGS sequence"/>
</dbReference>
<dbReference type="Pfam" id="PF23355">
    <property type="entry name" value="IFT52_GIFT"/>
    <property type="match status" value="1"/>
</dbReference>
<dbReference type="Pfam" id="PF23352">
    <property type="entry name" value="IFT52_central"/>
    <property type="match status" value="1"/>
</dbReference>
<evidence type="ECO:0000259" key="3">
    <source>
        <dbReference type="Pfam" id="PF23355"/>
    </source>
</evidence>
<dbReference type="InterPro" id="IPR039975">
    <property type="entry name" value="IFT52"/>
</dbReference>
<dbReference type="GO" id="GO:0005929">
    <property type="term" value="C:cilium"/>
    <property type="evidence" value="ECO:0007669"/>
    <property type="project" value="TreeGrafter"/>
</dbReference>
<accession>A0AAN5I8H0</accession>
<dbReference type="InterPro" id="IPR055460">
    <property type="entry name" value="IFT52_central"/>
</dbReference>
<evidence type="ECO:0000259" key="2">
    <source>
        <dbReference type="Pfam" id="PF23352"/>
    </source>
</evidence>
<dbReference type="InterPro" id="IPR048643">
    <property type="entry name" value="Itf52_C"/>
</dbReference>
<dbReference type="AlphaFoldDB" id="A0AAN5I8H0"/>
<evidence type="ECO:0008006" key="6">
    <source>
        <dbReference type="Google" id="ProtNLM"/>
    </source>
</evidence>
<name>A0AAN5I8H0_9BILA</name>
<reference evidence="5" key="1">
    <citation type="submission" date="2022-10" db="EMBL/GenBank/DDBJ databases">
        <title>Genome assembly of Pristionchus species.</title>
        <authorList>
            <person name="Yoshida K."/>
            <person name="Sommer R.J."/>
        </authorList>
    </citation>
    <scope>NUCLEOTIDE SEQUENCE [LARGE SCALE GENOMIC DNA]</scope>
    <source>
        <strain evidence="5">RS5460</strain>
    </source>
</reference>
<dbReference type="GO" id="GO:0030992">
    <property type="term" value="C:intraciliary transport particle B"/>
    <property type="evidence" value="ECO:0007669"/>
    <property type="project" value="TreeGrafter"/>
</dbReference>
<dbReference type="GO" id="GO:0060271">
    <property type="term" value="P:cilium assembly"/>
    <property type="evidence" value="ECO:0007669"/>
    <property type="project" value="TreeGrafter"/>
</dbReference>
<evidence type="ECO:0000259" key="1">
    <source>
        <dbReference type="Pfam" id="PF21178"/>
    </source>
</evidence>
<evidence type="ECO:0000313" key="4">
    <source>
        <dbReference type="EMBL" id="GMR56503.1"/>
    </source>
</evidence>
<dbReference type="Gene3D" id="6.10.250.2800">
    <property type="match status" value="1"/>
</dbReference>
<comment type="caution">
    <text evidence="4">The sequence shown here is derived from an EMBL/GenBank/DDBJ whole genome shotgun (WGS) entry which is preliminary data.</text>
</comment>
<proteinExistence type="predicted"/>
<feature type="domain" description="Intraflagellar transport protein 52 C-terminal" evidence="1">
    <location>
        <begin position="376"/>
        <end position="427"/>
    </location>
</feature>
<dbReference type="EMBL" id="BTRK01000006">
    <property type="protein sequence ID" value="GMR56503.1"/>
    <property type="molecule type" value="Genomic_DNA"/>
</dbReference>